<gene>
    <name evidence="7" type="primary">LOC116201117</name>
    <name evidence="4" type="ORF">CDL15_Pgr010311</name>
</gene>
<evidence type="ECO:0000256" key="3">
    <source>
        <dbReference type="ARBA" id="ARBA00022679"/>
    </source>
</evidence>
<dbReference type="FunFam" id="3.40.50.2000:FF:000138">
    <property type="entry name" value="Glycosyltransferase"/>
    <property type="match status" value="1"/>
</dbReference>
<comment type="similarity">
    <text evidence="1">Belongs to the UDP-glycosyltransferase family.</text>
</comment>
<evidence type="ECO:0000313" key="6">
    <source>
        <dbReference type="Proteomes" id="UP000515151"/>
    </source>
</evidence>
<dbReference type="PANTHER" id="PTHR11926:SF774">
    <property type="entry name" value="UDP-GLYCOSYLTRANSFERASE 85A1-RELATED"/>
    <property type="match status" value="1"/>
</dbReference>
<keyword evidence="3" id="KW-0808">Transferase</keyword>
<dbReference type="GO" id="GO:0080044">
    <property type="term" value="F:quercetin 7-O-glucosyltransferase activity"/>
    <property type="evidence" value="ECO:0007669"/>
    <property type="project" value="TreeGrafter"/>
</dbReference>
<proteinExistence type="inferred from homology"/>
<reference evidence="7" key="4">
    <citation type="submission" date="2025-04" db="UniProtKB">
        <authorList>
            <consortium name="RefSeq"/>
        </authorList>
    </citation>
    <scope>IDENTIFICATION</scope>
    <source>
        <tissue evidence="7">Leaf</tissue>
    </source>
</reference>
<dbReference type="Proteomes" id="UP000197138">
    <property type="component" value="Unassembled WGS sequence"/>
</dbReference>
<sequence length="487" mass="54033">MAPPTIGALDERELSLQPEALVCHMLALPYPGRGHINPMLSLCELLLSKEPRIHITFVLTEEWLSLITSAGSNKPCSSNYSNNIRFVTLPNIIPSELDRSKDFPGFFEAVDTKMEGPFEQLLDALAKPPAVIVADTFLKWAVGVGKRRNIPVASLWTQSASVFSLLQNIELLEQNGDFQVDLLERGDEQVDYIPGISPTRVADLPSFFTGDGHKVLHKAIKCISMASKAQFFLSTSFHELEPLAIKALRPIFSSPIYSVGPTIPFSKLKPGVSEEEADDLYLQWLDSQPSRSILYVSLGGSFLSVSSAQLEEIIAGVRDSGARSLWVARGNTSFIRDAIGDRVPNLVVPWCNQLKVLCHDSVGGFWTHCGWNSTLEAIFSGVPMLTCPIFWDQIHNSKQIVKDWKIGFRVKKKSGSGDVIMREEIAGLVKKLMDPESEEGREVRRRVKELQQCCAKAIARGSGSSDIDLDAFVRDIYISNKTRRSEN</sequence>
<dbReference type="CDD" id="cd03784">
    <property type="entry name" value="GT1_Gtf-like"/>
    <property type="match status" value="1"/>
</dbReference>
<reference evidence="4" key="2">
    <citation type="submission" date="2017-06" db="EMBL/GenBank/DDBJ databases">
        <title>The pomegranate genome and the genomics of punicalagin biosynthesis.</title>
        <authorList>
            <person name="Xu C."/>
        </authorList>
    </citation>
    <scope>NUCLEOTIDE SEQUENCE [LARGE SCALE GENOMIC DNA]</scope>
    <source>
        <tissue evidence="4">Fresh leaf</tissue>
    </source>
</reference>
<evidence type="ECO:0000256" key="2">
    <source>
        <dbReference type="ARBA" id="ARBA00022676"/>
    </source>
</evidence>
<evidence type="ECO:0000313" key="4">
    <source>
        <dbReference type="EMBL" id="OWM66660.1"/>
    </source>
</evidence>
<evidence type="ECO:0000313" key="7">
    <source>
        <dbReference type="RefSeq" id="XP_031388091.1"/>
    </source>
</evidence>
<accession>A0A218W2X5</accession>
<keyword evidence="6" id="KW-1185">Reference proteome</keyword>
<dbReference type="Proteomes" id="UP000515151">
    <property type="component" value="Chromosome 3"/>
</dbReference>
<dbReference type="Pfam" id="PF00201">
    <property type="entry name" value="UDPGT"/>
    <property type="match status" value="1"/>
</dbReference>
<reference evidence="5" key="1">
    <citation type="journal article" date="2017" name="Plant J.">
        <title>The pomegranate (Punica granatum L.) genome and the genomics of punicalagin biosynthesis.</title>
        <authorList>
            <person name="Qin G."/>
            <person name="Xu C."/>
            <person name="Ming R."/>
            <person name="Tang H."/>
            <person name="Guyot R."/>
            <person name="Kramer E.M."/>
            <person name="Hu Y."/>
            <person name="Yi X."/>
            <person name="Qi Y."/>
            <person name="Xu X."/>
            <person name="Gao Z."/>
            <person name="Pan H."/>
            <person name="Jian J."/>
            <person name="Tian Y."/>
            <person name="Yue Z."/>
            <person name="Xu Y."/>
        </authorList>
    </citation>
    <scope>NUCLEOTIDE SEQUENCE [LARGE SCALE GENOMIC DNA]</scope>
    <source>
        <strain evidence="5">cv. Dabenzi</strain>
    </source>
</reference>
<dbReference type="Gene3D" id="3.40.50.2000">
    <property type="entry name" value="Glycogen Phosphorylase B"/>
    <property type="match status" value="2"/>
</dbReference>
<dbReference type="InterPro" id="IPR002213">
    <property type="entry name" value="UDP_glucos_trans"/>
</dbReference>
<dbReference type="OrthoDB" id="5835829at2759"/>
<evidence type="ECO:0000256" key="1">
    <source>
        <dbReference type="ARBA" id="ARBA00009995"/>
    </source>
</evidence>
<name>A0A218W2X5_PUNGR</name>
<protein>
    <submittedName>
        <fullName evidence="7">UDP-glycosyltransferase 87A1-like</fullName>
    </submittedName>
</protein>
<dbReference type="EMBL" id="MTKT01005538">
    <property type="protein sequence ID" value="OWM66660.1"/>
    <property type="molecule type" value="Genomic_DNA"/>
</dbReference>
<evidence type="ECO:0000313" key="5">
    <source>
        <dbReference type="Proteomes" id="UP000197138"/>
    </source>
</evidence>
<dbReference type="RefSeq" id="XP_031388091.1">
    <property type="nucleotide sequence ID" value="XM_031532231.1"/>
</dbReference>
<reference evidence="6" key="3">
    <citation type="journal article" date="2020" name="Plant Biotechnol. J.">
        <title>The pomegranate (Punica granatum L.) draft genome dissects genetic divergence between soft- and hard-seeded cultivars.</title>
        <authorList>
            <person name="Luo X."/>
            <person name="Li H."/>
            <person name="Wu Z."/>
            <person name="Yao W."/>
            <person name="Zhao P."/>
            <person name="Cao D."/>
            <person name="Yu H."/>
            <person name="Li K."/>
            <person name="Poudel K."/>
            <person name="Zhao D."/>
            <person name="Zhang F."/>
            <person name="Xia X."/>
            <person name="Chen L."/>
            <person name="Wang Q."/>
            <person name="Jing D."/>
            <person name="Cao S."/>
        </authorList>
    </citation>
    <scope>NUCLEOTIDE SEQUENCE [LARGE SCALE GENOMIC DNA]</scope>
</reference>
<keyword evidence="2" id="KW-0328">Glycosyltransferase</keyword>
<organism evidence="4 5">
    <name type="scientific">Punica granatum</name>
    <name type="common">Pomegranate</name>
    <dbReference type="NCBI Taxonomy" id="22663"/>
    <lineage>
        <taxon>Eukaryota</taxon>
        <taxon>Viridiplantae</taxon>
        <taxon>Streptophyta</taxon>
        <taxon>Embryophyta</taxon>
        <taxon>Tracheophyta</taxon>
        <taxon>Spermatophyta</taxon>
        <taxon>Magnoliopsida</taxon>
        <taxon>eudicotyledons</taxon>
        <taxon>Gunneridae</taxon>
        <taxon>Pentapetalae</taxon>
        <taxon>rosids</taxon>
        <taxon>malvids</taxon>
        <taxon>Myrtales</taxon>
        <taxon>Lythraceae</taxon>
        <taxon>Punica</taxon>
    </lineage>
</organism>
<dbReference type="AlphaFoldDB" id="A0A218W2X5"/>
<dbReference type="PANTHER" id="PTHR11926">
    <property type="entry name" value="GLUCOSYL/GLUCURONOSYL TRANSFERASES"/>
    <property type="match status" value="1"/>
</dbReference>
<dbReference type="SUPFAM" id="SSF53756">
    <property type="entry name" value="UDP-Glycosyltransferase/glycogen phosphorylase"/>
    <property type="match status" value="1"/>
</dbReference>
<dbReference type="GeneID" id="116201117"/>
<dbReference type="GO" id="GO:0080043">
    <property type="term" value="F:quercetin 3-O-glucosyltransferase activity"/>
    <property type="evidence" value="ECO:0007669"/>
    <property type="project" value="TreeGrafter"/>
</dbReference>